<dbReference type="AlphaFoldDB" id="A0AAD5SIT7"/>
<evidence type="ECO:0000313" key="5">
    <source>
        <dbReference type="EMBL" id="KAJ3055856.1"/>
    </source>
</evidence>
<evidence type="ECO:0000256" key="2">
    <source>
        <dbReference type="ARBA" id="ARBA00022737"/>
    </source>
</evidence>
<protein>
    <recommendedName>
        <fullName evidence="7">WD repeat-containing protein 70</fullName>
    </recommendedName>
</protein>
<evidence type="ECO:0000256" key="3">
    <source>
        <dbReference type="PROSITE-ProRule" id="PRU00221"/>
    </source>
</evidence>
<keyword evidence="2" id="KW-0677">Repeat</keyword>
<dbReference type="InterPro" id="IPR001680">
    <property type="entry name" value="WD40_rpt"/>
</dbReference>
<dbReference type="InterPro" id="IPR051858">
    <property type="entry name" value="WD_repeat_GAD-1"/>
</dbReference>
<evidence type="ECO:0000313" key="6">
    <source>
        <dbReference type="Proteomes" id="UP001212841"/>
    </source>
</evidence>
<dbReference type="EMBL" id="JADGJD010000056">
    <property type="protein sequence ID" value="KAJ3055856.1"/>
    <property type="molecule type" value="Genomic_DNA"/>
</dbReference>
<feature type="repeat" description="WD" evidence="3">
    <location>
        <begin position="120"/>
        <end position="152"/>
    </location>
</feature>
<dbReference type="PANTHER" id="PTHR16017">
    <property type="entry name" value="GASTRULATION DEFECTIVE PROTEIN 1-RELATED"/>
    <property type="match status" value="1"/>
</dbReference>
<dbReference type="Pfam" id="PF00400">
    <property type="entry name" value="WD40"/>
    <property type="match status" value="3"/>
</dbReference>
<feature type="region of interest" description="Disordered" evidence="4">
    <location>
        <begin position="14"/>
        <end position="107"/>
    </location>
</feature>
<dbReference type="GO" id="GO:0005634">
    <property type="term" value="C:nucleus"/>
    <property type="evidence" value="ECO:0007669"/>
    <property type="project" value="TreeGrafter"/>
</dbReference>
<evidence type="ECO:0008006" key="7">
    <source>
        <dbReference type="Google" id="ProtNLM"/>
    </source>
</evidence>
<dbReference type="PROSITE" id="PS50082">
    <property type="entry name" value="WD_REPEATS_2"/>
    <property type="match status" value="4"/>
</dbReference>
<feature type="compositionally biased region" description="Acidic residues" evidence="4">
    <location>
        <begin position="94"/>
        <end position="107"/>
    </location>
</feature>
<dbReference type="SMART" id="SM00320">
    <property type="entry name" value="WD40"/>
    <property type="match status" value="6"/>
</dbReference>
<accession>A0AAD5SIT7</accession>
<comment type="caution">
    <text evidence="5">The sequence shown here is derived from an EMBL/GenBank/DDBJ whole genome shotgun (WGS) entry which is preliminary data.</text>
</comment>
<evidence type="ECO:0000256" key="4">
    <source>
        <dbReference type="SAM" id="MobiDB-lite"/>
    </source>
</evidence>
<dbReference type="InterPro" id="IPR015943">
    <property type="entry name" value="WD40/YVTN_repeat-like_dom_sf"/>
</dbReference>
<dbReference type="PANTHER" id="PTHR16017:SF0">
    <property type="entry name" value="WD REPEAT-CONTAINING PROTEIN 70"/>
    <property type="match status" value="1"/>
</dbReference>
<dbReference type="SUPFAM" id="SSF50978">
    <property type="entry name" value="WD40 repeat-like"/>
    <property type="match status" value="1"/>
</dbReference>
<keyword evidence="6" id="KW-1185">Reference proteome</keyword>
<keyword evidence="1 3" id="KW-0853">WD repeat</keyword>
<dbReference type="InterPro" id="IPR020472">
    <property type="entry name" value="WD40_PAC1"/>
</dbReference>
<gene>
    <name evidence="5" type="ORF">HK097_008959</name>
</gene>
<dbReference type="InterPro" id="IPR036322">
    <property type="entry name" value="WD40_repeat_dom_sf"/>
</dbReference>
<dbReference type="PROSITE" id="PS50294">
    <property type="entry name" value="WD_REPEATS_REGION"/>
    <property type="match status" value="3"/>
</dbReference>
<dbReference type="Proteomes" id="UP001212841">
    <property type="component" value="Unassembled WGS sequence"/>
</dbReference>
<proteinExistence type="predicted"/>
<dbReference type="Gene3D" id="2.130.10.10">
    <property type="entry name" value="YVTN repeat-like/Quinoprotein amine dehydrogenase"/>
    <property type="match status" value="2"/>
</dbReference>
<organism evidence="5 6">
    <name type="scientific">Rhizophlyctis rosea</name>
    <dbReference type="NCBI Taxonomy" id="64517"/>
    <lineage>
        <taxon>Eukaryota</taxon>
        <taxon>Fungi</taxon>
        <taxon>Fungi incertae sedis</taxon>
        <taxon>Chytridiomycota</taxon>
        <taxon>Chytridiomycota incertae sedis</taxon>
        <taxon>Chytridiomycetes</taxon>
        <taxon>Rhizophlyctidales</taxon>
        <taxon>Rhizophlyctidaceae</taxon>
        <taxon>Rhizophlyctis</taxon>
    </lineage>
</organism>
<feature type="repeat" description="WD" evidence="3">
    <location>
        <begin position="273"/>
        <end position="314"/>
    </location>
</feature>
<feature type="repeat" description="WD" evidence="3">
    <location>
        <begin position="320"/>
        <end position="361"/>
    </location>
</feature>
<reference evidence="5" key="1">
    <citation type="submission" date="2020-05" db="EMBL/GenBank/DDBJ databases">
        <title>Phylogenomic resolution of chytrid fungi.</title>
        <authorList>
            <person name="Stajich J.E."/>
            <person name="Amses K."/>
            <person name="Simmons R."/>
            <person name="Seto K."/>
            <person name="Myers J."/>
            <person name="Bonds A."/>
            <person name="Quandt C.A."/>
            <person name="Barry K."/>
            <person name="Liu P."/>
            <person name="Grigoriev I."/>
            <person name="Longcore J.E."/>
            <person name="James T.Y."/>
        </authorList>
    </citation>
    <scope>NUCLEOTIDE SEQUENCE</scope>
    <source>
        <strain evidence="5">JEL0318</strain>
    </source>
</reference>
<feature type="repeat" description="WD" evidence="3">
    <location>
        <begin position="221"/>
        <end position="263"/>
    </location>
</feature>
<dbReference type="PRINTS" id="PR00320">
    <property type="entry name" value="GPROTEINBRPT"/>
</dbReference>
<sequence length="602" mass="65506">MSAYDEEAMLAAMGLPTGFGKKPKQVNQARVDSAIEETRRKDPPAQTTTPKASLPALPTQASAGASGSNSNTPIPIEEDELPDVKPERGPAAADDSDSDMSDEEEEELADVIPITHQAALRDHSRTAAALSVDPAGARVASGGRDCLVKLWDFHGMDANMRPFRSLEPAEGNPVRDLQFSITGDQILVATTTTQAKIYDRDGLEIATFMKGDPYIRDMRNTKGHIGALTGCRWHPHNKAAFLTSALDSTIRIWDAETTRKQTDVIAVKSKIAGQGGKTHITAAIYSPNGDLILGGGADGALRTWDTKKSFLMPTQSLDGAHMQGATITSIAMARTRPVIATRATDDTLKLWDLRNFKKPLSTISNLSNFFEETNVIFSPDDKYVLTGTSVKKDAGQGQLCIYGSENLQEVAKVDVTSSSVVRLVWHARINQILAGCGDGSVQVLYEPRVSLAGIKNAIAKRPRKKAVDDVDLYADDALRPIITPHALPMFKEDFPGMGKRKRERIRADPVKTKKPDLPVTGPGKGGKVGTSLTQHIMRSIIKDTMRDEDPREAILRHADAAAANPYWVAPAYKATQPDPKLAEEVYEDEDEVQRAAAKKRRQ</sequence>
<name>A0AAD5SIT7_9FUNG</name>
<feature type="compositionally biased region" description="Low complexity" evidence="4">
    <location>
        <begin position="61"/>
        <end position="71"/>
    </location>
</feature>
<dbReference type="GO" id="GO:0035861">
    <property type="term" value="C:site of double-strand break"/>
    <property type="evidence" value="ECO:0007669"/>
    <property type="project" value="TreeGrafter"/>
</dbReference>
<evidence type="ECO:0000256" key="1">
    <source>
        <dbReference type="ARBA" id="ARBA00022574"/>
    </source>
</evidence>